<dbReference type="PANTHER" id="PTHR47784">
    <property type="entry name" value="STEROL UPTAKE CONTROL PROTEIN 2"/>
    <property type="match status" value="1"/>
</dbReference>
<evidence type="ECO:0000313" key="3">
    <source>
        <dbReference type="Proteomes" id="UP000249829"/>
    </source>
</evidence>
<name>A0A2V5HFH3_ASPV1</name>
<keyword evidence="3" id="KW-1185">Reference proteome</keyword>
<evidence type="ECO:0000313" key="2">
    <source>
        <dbReference type="EMBL" id="PYI21202.1"/>
    </source>
</evidence>
<proteinExistence type="predicted"/>
<dbReference type="STRING" id="1450538.A0A2V5HFH3"/>
<dbReference type="InterPro" id="IPR021858">
    <property type="entry name" value="Fun_TF"/>
</dbReference>
<gene>
    <name evidence="2" type="ORF">BO99DRAFT_401068</name>
</gene>
<dbReference type="EMBL" id="KZ825118">
    <property type="protein sequence ID" value="PYI21202.1"/>
    <property type="molecule type" value="Genomic_DNA"/>
</dbReference>
<feature type="compositionally biased region" description="Basic and acidic residues" evidence="1">
    <location>
        <begin position="164"/>
        <end position="175"/>
    </location>
</feature>
<feature type="region of interest" description="Disordered" evidence="1">
    <location>
        <begin position="251"/>
        <end position="273"/>
    </location>
</feature>
<dbReference type="AlphaFoldDB" id="A0A2V5HFH3"/>
<sequence length="374" mass="41332">MLPLFPPFPLGPTTPRSPYETSHTATQRSALTLWEFELLHHWILDVADSFDVSPGFHRAWRDQAIRAALQHEYLLHVILVLSALHLALTDSPSFTDRHRGLIVRGCSDAMATFRKEAEHVTEVNCHALMAFAFLVSVYAFALAQFDRADHHDHHCSHQPPPPPHRVDQDQEHKQQEQNILDETIGTLVLIKGTVVVGDSTKPLAEASGRPWVANADILAPPLGESASPSEDQDLHRALEDLQAWIDHAARGRGSGKHQGEEGGGPPTPTPRPITTTTSHQALRLLRETLAANLRSNLRPFAWPCTLDENYLDLLRARDPTALLILAHYAVILVQCRAQWWCAGWGARVIAGVAELLPEGLAGPLAYPLHVIGRG</sequence>
<evidence type="ECO:0000256" key="1">
    <source>
        <dbReference type="SAM" id="MobiDB-lite"/>
    </source>
</evidence>
<dbReference type="PANTHER" id="PTHR47784:SF13">
    <property type="entry name" value="ZN(II)2CYS6 TRANSCRIPTION FACTOR (EUROFUNG)"/>
    <property type="match status" value="1"/>
</dbReference>
<dbReference type="Pfam" id="PF11951">
    <property type="entry name" value="Fungal_trans_2"/>
    <property type="match status" value="1"/>
</dbReference>
<feature type="region of interest" description="Disordered" evidence="1">
    <location>
        <begin position="1"/>
        <end position="22"/>
    </location>
</feature>
<feature type="compositionally biased region" description="Pro residues" evidence="1">
    <location>
        <begin position="1"/>
        <end position="12"/>
    </location>
</feature>
<dbReference type="OMA" id="QSNAFLM"/>
<dbReference type="Proteomes" id="UP000249829">
    <property type="component" value="Unassembled WGS sequence"/>
</dbReference>
<dbReference type="GO" id="GO:0001228">
    <property type="term" value="F:DNA-binding transcription activator activity, RNA polymerase II-specific"/>
    <property type="evidence" value="ECO:0007669"/>
    <property type="project" value="TreeGrafter"/>
</dbReference>
<protein>
    <submittedName>
        <fullName evidence="2">Uncharacterized protein</fullName>
    </submittedName>
</protein>
<organism evidence="2 3">
    <name type="scientific">Aspergillus violaceofuscus (strain CBS 115571)</name>
    <dbReference type="NCBI Taxonomy" id="1450538"/>
    <lineage>
        <taxon>Eukaryota</taxon>
        <taxon>Fungi</taxon>
        <taxon>Dikarya</taxon>
        <taxon>Ascomycota</taxon>
        <taxon>Pezizomycotina</taxon>
        <taxon>Eurotiomycetes</taxon>
        <taxon>Eurotiomycetidae</taxon>
        <taxon>Eurotiales</taxon>
        <taxon>Aspergillaceae</taxon>
        <taxon>Aspergillus</taxon>
    </lineage>
</organism>
<accession>A0A2V5HFH3</accession>
<reference evidence="2 3" key="1">
    <citation type="submission" date="2018-02" db="EMBL/GenBank/DDBJ databases">
        <title>The genomes of Aspergillus section Nigri reveals drivers in fungal speciation.</title>
        <authorList>
            <consortium name="DOE Joint Genome Institute"/>
            <person name="Vesth T.C."/>
            <person name="Nybo J."/>
            <person name="Theobald S."/>
            <person name="Brandl J."/>
            <person name="Frisvad J.C."/>
            <person name="Nielsen K.F."/>
            <person name="Lyhne E.K."/>
            <person name="Kogle M.E."/>
            <person name="Kuo A."/>
            <person name="Riley R."/>
            <person name="Clum A."/>
            <person name="Nolan M."/>
            <person name="Lipzen A."/>
            <person name="Salamov A."/>
            <person name="Henrissat B."/>
            <person name="Wiebenga A."/>
            <person name="De vries R.P."/>
            <person name="Grigoriev I.V."/>
            <person name="Mortensen U.H."/>
            <person name="Andersen M.R."/>
            <person name="Baker S.E."/>
        </authorList>
    </citation>
    <scope>NUCLEOTIDE SEQUENCE [LARGE SCALE GENOMIC DNA]</scope>
    <source>
        <strain evidence="2 3">CBS 115571</strain>
    </source>
</reference>
<feature type="region of interest" description="Disordered" evidence="1">
    <location>
        <begin position="151"/>
        <end position="175"/>
    </location>
</feature>
<dbReference type="InterPro" id="IPR053157">
    <property type="entry name" value="Sterol_Uptake_Regulator"/>
</dbReference>